<proteinExistence type="predicted"/>
<evidence type="ECO:0000256" key="1">
    <source>
        <dbReference type="SAM" id="SignalP"/>
    </source>
</evidence>
<evidence type="ECO:0008006" key="4">
    <source>
        <dbReference type="Google" id="ProtNLM"/>
    </source>
</evidence>
<evidence type="ECO:0000313" key="3">
    <source>
        <dbReference type="Proteomes" id="UP000019763"/>
    </source>
</evidence>
<organism evidence="2 3">
    <name type="scientific">Gregarina niphandrodes</name>
    <name type="common">Septate eugregarine</name>
    <dbReference type="NCBI Taxonomy" id="110365"/>
    <lineage>
        <taxon>Eukaryota</taxon>
        <taxon>Sar</taxon>
        <taxon>Alveolata</taxon>
        <taxon>Apicomplexa</taxon>
        <taxon>Conoidasida</taxon>
        <taxon>Gregarinasina</taxon>
        <taxon>Eugregarinorida</taxon>
        <taxon>Gregarinidae</taxon>
        <taxon>Gregarina</taxon>
    </lineage>
</organism>
<evidence type="ECO:0000313" key="2">
    <source>
        <dbReference type="EMBL" id="EZG70483.1"/>
    </source>
</evidence>
<feature type="signal peptide" evidence="1">
    <location>
        <begin position="1"/>
        <end position="30"/>
    </location>
</feature>
<gene>
    <name evidence="2" type="ORF">GNI_055580</name>
</gene>
<keyword evidence="3" id="KW-1185">Reference proteome</keyword>
<feature type="chain" id="PRO_5001515132" description="Transmembrane protein" evidence="1">
    <location>
        <begin position="31"/>
        <end position="280"/>
    </location>
</feature>
<sequence>MQRNNLVFLRPKRPMFKLVVTALLCQVTATLPEGTKAFILDGAQKTASNELLDLELDGRFRDLSVPEPSVAELLVADTSSLDTTDSDSVRSKGDPVVRSIYERPTFIARNEAHNQPQVNVTRDNSANSLVGDFGGSSGDDSATAARLPQTRAARNRAAHTGVAHGRIFGPELAADLVVPRRLWKAISRFSVFDSEGQRRSVRAGGLSALLSQLWIPSHLQRHLFPPPPIDYMTELKRIESRVHHILTRDQPPTRNLFEAQRDFGPPLDLRRLISFAPLLP</sequence>
<dbReference type="RefSeq" id="XP_011129934.1">
    <property type="nucleotide sequence ID" value="XM_011131632.1"/>
</dbReference>
<dbReference type="EMBL" id="AFNH02000422">
    <property type="protein sequence ID" value="EZG70483.1"/>
    <property type="molecule type" value="Genomic_DNA"/>
</dbReference>
<protein>
    <recommendedName>
        <fullName evidence="4">Transmembrane protein</fullName>
    </recommendedName>
</protein>
<dbReference type="GeneID" id="22912056"/>
<keyword evidence="1" id="KW-0732">Signal</keyword>
<dbReference type="VEuPathDB" id="CryptoDB:GNI_055580"/>
<reference evidence="2" key="1">
    <citation type="submission" date="2013-12" db="EMBL/GenBank/DDBJ databases">
        <authorList>
            <person name="Omoto C.K."/>
            <person name="Sibley D."/>
            <person name="Venepally P."/>
            <person name="Hadjithomas M."/>
            <person name="Karamycheva S."/>
            <person name="Brunk B."/>
            <person name="Roos D."/>
            <person name="Caler E."/>
            <person name="Lorenzi H."/>
        </authorList>
    </citation>
    <scope>NUCLEOTIDE SEQUENCE</scope>
</reference>
<name>A0A023B8T5_GRENI</name>
<comment type="caution">
    <text evidence="2">The sequence shown here is derived from an EMBL/GenBank/DDBJ whole genome shotgun (WGS) entry which is preliminary data.</text>
</comment>
<dbReference type="Proteomes" id="UP000019763">
    <property type="component" value="Unassembled WGS sequence"/>
</dbReference>
<accession>A0A023B8T5</accession>
<dbReference type="AlphaFoldDB" id="A0A023B8T5"/>